<dbReference type="InterPro" id="IPR037171">
    <property type="entry name" value="NagB/RpiA_transferase-like"/>
</dbReference>
<dbReference type="OrthoDB" id="10250396at2759"/>
<dbReference type="Pfam" id="PF13336">
    <property type="entry name" value="AcetylCoA_hyd_C"/>
    <property type="match status" value="1"/>
</dbReference>
<evidence type="ECO:0000256" key="1">
    <source>
        <dbReference type="ARBA" id="ARBA00009632"/>
    </source>
</evidence>
<dbReference type="InParanoid" id="A0A1E7FSR9"/>
<organism evidence="5 6">
    <name type="scientific">Fragilariopsis cylindrus CCMP1102</name>
    <dbReference type="NCBI Taxonomy" id="635003"/>
    <lineage>
        <taxon>Eukaryota</taxon>
        <taxon>Sar</taxon>
        <taxon>Stramenopiles</taxon>
        <taxon>Ochrophyta</taxon>
        <taxon>Bacillariophyta</taxon>
        <taxon>Bacillariophyceae</taxon>
        <taxon>Bacillariophycidae</taxon>
        <taxon>Bacillariales</taxon>
        <taxon>Bacillariaceae</taxon>
        <taxon>Fragilariopsis</taxon>
    </lineage>
</organism>
<gene>
    <name evidence="5" type="ORF">FRACYDRAFT_206292</name>
</gene>
<feature type="domain" description="N-acetyltransferase" evidence="4">
    <location>
        <begin position="498"/>
        <end position="665"/>
    </location>
</feature>
<dbReference type="Gene3D" id="3.30.750.70">
    <property type="entry name" value="4-hydroxybutyrate coenzyme like domains"/>
    <property type="match status" value="1"/>
</dbReference>
<protein>
    <submittedName>
        <fullName evidence="5">Nagb/rpia/CoA transferase-like protein</fullName>
    </submittedName>
</protein>
<dbReference type="EMBL" id="KV784354">
    <property type="protein sequence ID" value="OEU21209.1"/>
    <property type="molecule type" value="Genomic_DNA"/>
</dbReference>
<dbReference type="PANTHER" id="PTHR21432">
    <property type="entry name" value="ACETYL-COA HYDROLASE-RELATED"/>
    <property type="match status" value="1"/>
</dbReference>
<dbReference type="Proteomes" id="UP000095751">
    <property type="component" value="Unassembled WGS sequence"/>
</dbReference>
<evidence type="ECO:0000313" key="6">
    <source>
        <dbReference type="Proteomes" id="UP000095751"/>
    </source>
</evidence>
<evidence type="ECO:0000259" key="4">
    <source>
        <dbReference type="PROSITE" id="PS51186"/>
    </source>
</evidence>
<feature type="region of interest" description="Disordered" evidence="3">
    <location>
        <begin position="13"/>
        <end position="33"/>
    </location>
</feature>
<dbReference type="InterPro" id="IPR026888">
    <property type="entry name" value="AcetylCoA_hyd_C"/>
</dbReference>
<dbReference type="PANTHER" id="PTHR21432:SF20">
    <property type="entry name" value="ACETYL-COA HYDROLASE"/>
    <property type="match status" value="1"/>
</dbReference>
<keyword evidence="2 5" id="KW-0808">Transferase</keyword>
<dbReference type="Pfam" id="PF02550">
    <property type="entry name" value="AcetylCoA_hydro"/>
    <property type="match status" value="1"/>
</dbReference>
<comment type="similarity">
    <text evidence="1">Belongs to the acetyl-CoA hydrolase/transferase family.</text>
</comment>
<dbReference type="InterPro" id="IPR038460">
    <property type="entry name" value="AcetylCoA_hyd_C_sf"/>
</dbReference>
<reference evidence="5 6" key="1">
    <citation type="submission" date="2016-09" db="EMBL/GenBank/DDBJ databases">
        <title>Extensive genetic diversity and differential bi-allelic expression allows diatom success in the polar Southern Ocean.</title>
        <authorList>
            <consortium name="DOE Joint Genome Institute"/>
            <person name="Mock T."/>
            <person name="Otillar R.P."/>
            <person name="Strauss J."/>
            <person name="Dupont C."/>
            <person name="Frickenhaus S."/>
            <person name="Maumus F."/>
            <person name="Mcmullan M."/>
            <person name="Sanges R."/>
            <person name="Schmutz J."/>
            <person name="Toseland A."/>
            <person name="Valas R."/>
            <person name="Veluchamy A."/>
            <person name="Ward B.J."/>
            <person name="Allen A."/>
            <person name="Barry K."/>
            <person name="Falciatore A."/>
            <person name="Ferrante M."/>
            <person name="Fortunato A.E."/>
            <person name="Gloeckner G."/>
            <person name="Gruber A."/>
            <person name="Hipkin R."/>
            <person name="Janech M."/>
            <person name="Kroth P."/>
            <person name="Leese F."/>
            <person name="Lindquist E."/>
            <person name="Lyon B.R."/>
            <person name="Martin J."/>
            <person name="Mayer C."/>
            <person name="Parker M."/>
            <person name="Quesneville H."/>
            <person name="Raymond J."/>
            <person name="Uhlig C."/>
            <person name="Valentin K.U."/>
            <person name="Worden A.Z."/>
            <person name="Armbrust E.V."/>
            <person name="Bowler C."/>
            <person name="Green B."/>
            <person name="Moulton V."/>
            <person name="Van Oosterhout C."/>
            <person name="Grigoriev I."/>
        </authorList>
    </citation>
    <scope>NUCLEOTIDE SEQUENCE [LARGE SCALE GENOMIC DNA]</scope>
    <source>
        <strain evidence="5 6">CCMP1102</strain>
    </source>
</reference>
<proteinExistence type="inferred from homology"/>
<dbReference type="GO" id="GO:0008775">
    <property type="term" value="F:acetate CoA-transferase activity"/>
    <property type="evidence" value="ECO:0007669"/>
    <property type="project" value="InterPro"/>
</dbReference>
<dbReference type="GO" id="GO:0016747">
    <property type="term" value="F:acyltransferase activity, transferring groups other than amino-acyl groups"/>
    <property type="evidence" value="ECO:0007669"/>
    <property type="project" value="InterPro"/>
</dbReference>
<dbReference type="GO" id="GO:0006083">
    <property type="term" value="P:acetate metabolic process"/>
    <property type="evidence" value="ECO:0007669"/>
    <property type="project" value="InterPro"/>
</dbReference>
<dbReference type="Gene3D" id="3.40.1080.10">
    <property type="entry name" value="Glutaconate Coenzyme A-transferase"/>
    <property type="match status" value="1"/>
</dbReference>
<evidence type="ECO:0000256" key="2">
    <source>
        <dbReference type="ARBA" id="ARBA00022679"/>
    </source>
</evidence>
<dbReference type="Gene3D" id="3.40.1080.20">
    <property type="entry name" value="Acetyl-CoA hydrolase/transferase C-terminal domain"/>
    <property type="match status" value="1"/>
</dbReference>
<dbReference type="InterPro" id="IPR046433">
    <property type="entry name" value="ActCoA_hydro"/>
</dbReference>
<dbReference type="PROSITE" id="PS51186">
    <property type="entry name" value="GNAT"/>
    <property type="match status" value="1"/>
</dbReference>
<dbReference type="SUPFAM" id="SSF55729">
    <property type="entry name" value="Acyl-CoA N-acyltransferases (Nat)"/>
    <property type="match status" value="1"/>
</dbReference>
<dbReference type="KEGG" id="fcy:FRACYDRAFT_206292"/>
<name>A0A1E7FSR9_9STRA</name>
<evidence type="ECO:0000313" key="5">
    <source>
        <dbReference type="EMBL" id="OEU21209.1"/>
    </source>
</evidence>
<sequence length="665" mass="74117">MICGDNIDININIDDKNHPHSSSPGKKNRDEEWSAKEISLADVAGKISNGSKIYIGSCGATAESILEALVEDWKLANIQIIQMIPGGNLPHLAEQMDRFRTSSFFSYTRTGFFKSDEERGSAEGLKDYTPVSAAQISRLLEEEKLEVDVSIIKVTPPHKGFVSLGIGVEATRDFIRHSGLVIAEVNENMPWTEGPSKIPVSEIDWWIPVNKPLLTTMELWPELAIYPNYPKQVRDQIGRTVVKLIPDRATVRFGVSPLVFSVLPFLRAKRDLGLHTDLLSDTLYKLHEEGVITNKYKTIDTGRSVVSQAHGSQELYEFCDRNPVIEFHPVSYSCDVQTLAKIDNLIAVVGALKVDVTGQVATDSIAHKWYGGVWSDDDSIRGAKLSNGGKPVVVVPSRSISGRSNIVFELPPGTGVSITRSDVEYVVTEIGVAYLYGKSIRERCLAMIDIAHPDFREELLEQAKEKRYVSSSQPGRSSSILYPTHLEALHTTKTGKEVLIRPIKAVDEDGLRNFFHKLSNHSVYLRYFRIMKSMPQRILQKTADVDYSNDMAMVVLSPPDAYNSELIAIGQWVSDPRGLVPPEMAFQVLDDWQGEGLGTYLFQKLVEIAKVQDIPTLKADVLNDNKGMLQILEKSTVPFMRRSDFGVVTFTFDLTTSTADSKEKP</sequence>
<dbReference type="Gene3D" id="3.40.630.30">
    <property type="match status" value="1"/>
</dbReference>
<dbReference type="InterPro" id="IPR003702">
    <property type="entry name" value="ActCoA_hydro_N"/>
</dbReference>
<dbReference type="InterPro" id="IPR016181">
    <property type="entry name" value="Acyl_CoA_acyltransferase"/>
</dbReference>
<dbReference type="AlphaFoldDB" id="A0A1E7FSR9"/>
<evidence type="ECO:0000256" key="3">
    <source>
        <dbReference type="SAM" id="MobiDB-lite"/>
    </source>
</evidence>
<dbReference type="InterPro" id="IPR000182">
    <property type="entry name" value="GNAT_dom"/>
</dbReference>
<dbReference type="SUPFAM" id="SSF100950">
    <property type="entry name" value="NagB/RpiA/CoA transferase-like"/>
    <property type="match status" value="2"/>
</dbReference>
<accession>A0A1E7FSR9</accession>
<keyword evidence="6" id="KW-1185">Reference proteome</keyword>